<evidence type="ECO:0000256" key="1">
    <source>
        <dbReference type="ARBA" id="ARBA00008226"/>
    </source>
</evidence>
<keyword evidence="5" id="KW-0648">Protein biosynthesis</keyword>
<dbReference type="GO" id="GO:0004821">
    <property type="term" value="F:histidine-tRNA ligase activity"/>
    <property type="evidence" value="ECO:0007669"/>
    <property type="project" value="UniProtKB-UniRule"/>
</dbReference>
<comment type="caution">
    <text evidence="8">The sequence shown here is derived from an EMBL/GenBank/DDBJ whole genome shotgun (WGS) entry which is preliminary data.</text>
</comment>
<evidence type="ECO:0000313" key="9">
    <source>
        <dbReference type="Proteomes" id="UP000018951"/>
    </source>
</evidence>
<sequence>MRVANVKGTKDIYGTASSLFKEIVDLAYHLSSIYGFETISTPIMEYKDLFINTLGNTSDIISKEVYALHDRNGEEIILRPEFTASIARSFVQHMQSLSLPRKLFSWGPLFRYERPQKGRMRQFHQLNYEAIGIQSTCYDVEIISLAESLLKNLNIQDFTLHINSLGNMHTRNQYIIALKSFLQPLQLDLSEDSQKRLKNNPLRILDSKDSRDIEILCQAPKISDFYDSESKMIFDSILQKLTGLNINFKINHNIVRGLDYYSHTVFEFTHDDLGAQSAILAGGRYHDLIANLGGPKIQSIGFAAGIERLLLLTENTQDNKYDVSVVFLDNITENMEYILTTIATLRNHNILVNCLFDKSFKQQMKSASSNSKVMVLIGPEEINCNSVSIKHLVEHQQDVVLLTDMVSYIIKILNYATK</sequence>
<dbReference type="InterPro" id="IPR006195">
    <property type="entry name" value="aa-tRNA-synth_II"/>
</dbReference>
<dbReference type="Gene3D" id="3.30.930.10">
    <property type="entry name" value="Bira Bifunctional Protein, Domain 2"/>
    <property type="match status" value="1"/>
</dbReference>
<keyword evidence="5" id="KW-0030">Aminoacyl-tRNA synthetase</keyword>
<proteinExistence type="inferred from homology"/>
<organism evidence="8 9">
    <name type="scientific">Candidatus Xenolissoclinum pacificiensis L6</name>
    <dbReference type="NCBI Taxonomy" id="1401685"/>
    <lineage>
        <taxon>Bacteria</taxon>
        <taxon>Pseudomonadati</taxon>
        <taxon>Pseudomonadota</taxon>
        <taxon>Alphaproteobacteria</taxon>
        <taxon>Rickettsiales</taxon>
        <taxon>Anaplasmataceae</taxon>
        <taxon>Candidatus Xenolissoclinum</taxon>
    </lineage>
</organism>
<evidence type="ECO:0000259" key="7">
    <source>
        <dbReference type="PROSITE" id="PS50862"/>
    </source>
</evidence>
<comment type="catalytic activity">
    <reaction evidence="5">
        <text>tRNA(His) + L-histidine + ATP = L-histidyl-tRNA(His) + AMP + diphosphate + H(+)</text>
        <dbReference type="Rhea" id="RHEA:17313"/>
        <dbReference type="Rhea" id="RHEA-COMP:9665"/>
        <dbReference type="Rhea" id="RHEA-COMP:9689"/>
        <dbReference type="ChEBI" id="CHEBI:15378"/>
        <dbReference type="ChEBI" id="CHEBI:30616"/>
        <dbReference type="ChEBI" id="CHEBI:33019"/>
        <dbReference type="ChEBI" id="CHEBI:57595"/>
        <dbReference type="ChEBI" id="CHEBI:78442"/>
        <dbReference type="ChEBI" id="CHEBI:78527"/>
        <dbReference type="ChEBI" id="CHEBI:456215"/>
        <dbReference type="EC" id="6.1.1.21"/>
    </reaction>
</comment>
<feature type="binding site" evidence="6">
    <location>
        <position position="256"/>
    </location>
    <ligand>
        <name>L-histidine</name>
        <dbReference type="ChEBI" id="CHEBI:57595"/>
    </ligand>
</feature>
<dbReference type="GO" id="GO:0005737">
    <property type="term" value="C:cytoplasm"/>
    <property type="evidence" value="ECO:0007669"/>
    <property type="project" value="UniProtKB-SubCell"/>
</dbReference>
<comment type="subcellular location">
    <subcellularLocation>
        <location evidence="5">Cytoplasm</location>
    </subcellularLocation>
</comment>
<dbReference type="HAMAP" id="MF_00127">
    <property type="entry name" value="His_tRNA_synth"/>
    <property type="match status" value="1"/>
</dbReference>
<dbReference type="PATRIC" id="fig|1401685.3.peg.621"/>
<gene>
    <name evidence="5 8" type="primary">hisS</name>
    <name evidence="8" type="ORF">P857_330</name>
</gene>
<dbReference type="PANTHER" id="PTHR43707">
    <property type="entry name" value="HISTIDYL-TRNA SYNTHETASE"/>
    <property type="match status" value="1"/>
</dbReference>
<feature type="binding site" evidence="6">
    <location>
        <position position="125"/>
    </location>
    <ligand>
        <name>L-histidine</name>
        <dbReference type="ChEBI" id="CHEBI:57595"/>
    </ligand>
</feature>
<dbReference type="InterPro" id="IPR015807">
    <property type="entry name" value="His-tRNA-ligase"/>
</dbReference>
<dbReference type="STRING" id="1401685.P857_330"/>
<evidence type="ECO:0000256" key="5">
    <source>
        <dbReference type="HAMAP-Rule" id="MF_00127"/>
    </source>
</evidence>
<keyword evidence="3 5" id="KW-0963">Cytoplasm</keyword>
<feature type="domain" description="Aminoacyl-transfer RNA synthetases class-II family profile" evidence="7">
    <location>
        <begin position="35"/>
        <end position="312"/>
    </location>
</feature>
<dbReference type="SUPFAM" id="SSF52954">
    <property type="entry name" value="Class II aaRS ABD-related"/>
    <property type="match status" value="1"/>
</dbReference>
<dbReference type="EC" id="6.1.1.21" evidence="5"/>
<keyword evidence="5" id="KW-0436">Ligase</keyword>
<dbReference type="GO" id="GO:0006427">
    <property type="term" value="P:histidyl-tRNA aminoacylation"/>
    <property type="evidence" value="ECO:0007669"/>
    <property type="project" value="UniProtKB-UniRule"/>
</dbReference>
<dbReference type="NCBIfam" id="TIGR00442">
    <property type="entry name" value="hisS"/>
    <property type="match status" value="1"/>
</dbReference>
<evidence type="ECO:0000256" key="3">
    <source>
        <dbReference type="ARBA" id="ARBA00022490"/>
    </source>
</evidence>
<feature type="binding site" evidence="6">
    <location>
        <begin position="81"/>
        <end position="83"/>
    </location>
    <ligand>
        <name>L-histidine</name>
        <dbReference type="ChEBI" id="CHEBI:57595"/>
    </ligand>
</feature>
<evidence type="ECO:0000313" key="8">
    <source>
        <dbReference type="EMBL" id="ETO91415.1"/>
    </source>
</evidence>
<protein>
    <recommendedName>
        <fullName evidence="5">Histidine--tRNA ligase</fullName>
        <ecNumber evidence="5">6.1.1.21</ecNumber>
    </recommendedName>
    <alternativeName>
        <fullName evidence="5">Histidyl-tRNA synthetase</fullName>
        <shortName evidence="5">HisRS</shortName>
    </alternativeName>
</protein>
<dbReference type="InterPro" id="IPR045864">
    <property type="entry name" value="aa-tRNA-synth_II/BPL/LPL"/>
</dbReference>
<dbReference type="GO" id="GO:0005524">
    <property type="term" value="F:ATP binding"/>
    <property type="evidence" value="ECO:0007669"/>
    <property type="project" value="UniProtKB-UniRule"/>
</dbReference>
<name>W2UZX4_9RICK</name>
<dbReference type="PROSITE" id="PS50862">
    <property type="entry name" value="AA_TRNA_LIGASE_II"/>
    <property type="match status" value="1"/>
</dbReference>
<feature type="binding site" evidence="6">
    <location>
        <position position="129"/>
    </location>
    <ligand>
        <name>L-histidine</name>
        <dbReference type="ChEBI" id="CHEBI:57595"/>
    </ligand>
</feature>
<dbReference type="CDD" id="cd00773">
    <property type="entry name" value="HisRS-like_core"/>
    <property type="match status" value="1"/>
</dbReference>
<dbReference type="Gene3D" id="3.40.50.800">
    <property type="entry name" value="Anticodon-binding domain"/>
    <property type="match status" value="1"/>
</dbReference>
<dbReference type="Proteomes" id="UP000018951">
    <property type="component" value="Unassembled WGS sequence"/>
</dbReference>
<dbReference type="InterPro" id="IPR041715">
    <property type="entry name" value="HisRS-like_core"/>
</dbReference>
<keyword evidence="5" id="KW-0547">Nucleotide-binding</keyword>
<keyword evidence="4 5" id="KW-0067">ATP-binding</keyword>
<dbReference type="SUPFAM" id="SSF55681">
    <property type="entry name" value="Class II aaRS and biotin synthetases"/>
    <property type="match status" value="1"/>
</dbReference>
<evidence type="ECO:0000256" key="6">
    <source>
        <dbReference type="PIRSR" id="PIRSR001549-1"/>
    </source>
</evidence>
<reference evidence="8 9" key="1">
    <citation type="journal article" date="2013" name="PLoS ONE">
        <title>Bacterial endosymbiosis in a chordate host: long-term co-evolution and conservation of secondary metabolism.</title>
        <authorList>
            <person name="Kwan J.C."/>
            <person name="Schmidt E.W."/>
        </authorList>
    </citation>
    <scope>NUCLEOTIDE SEQUENCE [LARGE SCALE GENOMIC DNA]</scope>
    <source>
        <strain evidence="9">L6</strain>
    </source>
</reference>
<feature type="binding site" evidence="6">
    <location>
        <begin position="260"/>
        <end position="261"/>
    </location>
    <ligand>
        <name>L-histidine</name>
        <dbReference type="ChEBI" id="CHEBI:57595"/>
    </ligand>
</feature>
<comment type="subunit">
    <text evidence="2 5">Homodimer.</text>
</comment>
<accession>W2UZX4</accession>
<dbReference type="AlphaFoldDB" id="W2UZX4"/>
<dbReference type="EMBL" id="AXCJ01000005">
    <property type="protein sequence ID" value="ETO91415.1"/>
    <property type="molecule type" value="Genomic_DNA"/>
</dbReference>
<dbReference type="PANTHER" id="PTHR43707:SF1">
    <property type="entry name" value="HISTIDINE--TRNA LIGASE, MITOCHONDRIAL-RELATED"/>
    <property type="match status" value="1"/>
</dbReference>
<dbReference type="PIRSF" id="PIRSF001549">
    <property type="entry name" value="His-tRNA_synth"/>
    <property type="match status" value="1"/>
</dbReference>
<comment type="similarity">
    <text evidence="1 5">Belongs to the class-II aminoacyl-tRNA synthetase family.</text>
</comment>
<dbReference type="InterPro" id="IPR036621">
    <property type="entry name" value="Anticodon-bd_dom_sf"/>
</dbReference>
<dbReference type="InterPro" id="IPR004516">
    <property type="entry name" value="HisRS/HisZ"/>
</dbReference>
<feature type="binding site" evidence="6">
    <location>
        <position position="111"/>
    </location>
    <ligand>
        <name>L-histidine</name>
        <dbReference type="ChEBI" id="CHEBI:57595"/>
    </ligand>
</feature>
<dbReference type="Pfam" id="PF13393">
    <property type="entry name" value="tRNA-synt_His"/>
    <property type="match status" value="1"/>
</dbReference>
<evidence type="ECO:0000256" key="2">
    <source>
        <dbReference type="ARBA" id="ARBA00011738"/>
    </source>
</evidence>
<keyword evidence="9" id="KW-1185">Reference proteome</keyword>
<evidence type="ECO:0000256" key="4">
    <source>
        <dbReference type="ARBA" id="ARBA00022840"/>
    </source>
</evidence>